<evidence type="ECO:0000256" key="1">
    <source>
        <dbReference type="SAM" id="MobiDB-lite"/>
    </source>
</evidence>
<name>A0A061H7L8_9BASI</name>
<dbReference type="GeneID" id="19317870"/>
<dbReference type="KEGG" id="pfp:PFL1_03762"/>
<organism evidence="2 3">
    <name type="scientific">Pseudozyma flocculosa PF-1</name>
    <dbReference type="NCBI Taxonomy" id="1277687"/>
    <lineage>
        <taxon>Eukaryota</taxon>
        <taxon>Fungi</taxon>
        <taxon>Dikarya</taxon>
        <taxon>Basidiomycota</taxon>
        <taxon>Ustilaginomycotina</taxon>
        <taxon>Ustilaginomycetes</taxon>
        <taxon>Ustilaginales</taxon>
        <taxon>Ustilaginaceae</taxon>
        <taxon>Pseudozyma</taxon>
    </lineage>
</organism>
<evidence type="ECO:0000313" key="2">
    <source>
        <dbReference type="EMBL" id="EPQ28459.1"/>
    </source>
</evidence>
<dbReference type="EMBL" id="KE361634">
    <property type="protein sequence ID" value="EPQ28459.1"/>
    <property type="molecule type" value="Genomic_DNA"/>
</dbReference>
<reference evidence="2 3" key="1">
    <citation type="journal article" date="2013" name="Plant Cell">
        <title>The transition from a phytopathogenic smut ancestor to an anamorphic biocontrol agent deciphered by comparative whole-genome analysis.</title>
        <authorList>
            <person name="Lefebvre F."/>
            <person name="Joly D.L."/>
            <person name="Labbe C."/>
            <person name="Teichmann B."/>
            <person name="Linning R."/>
            <person name="Belzile F."/>
            <person name="Bakkeren G."/>
            <person name="Belanger R.R."/>
        </authorList>
    </citation>
    <scope>NUCLEOTIDE SEQUENCE [LARGE SCALE GENOMIC DNA]</scope>
    <source>
        <strain evidence="2 3">PF-1</strain>
    </source>
</reference>
<dbReference type="RefSeq" id="XP_007879477.1">
    <property type="nucleotide sequence ID" value="XM_007881286.1"/>
</dbReference>
<dbReference type="eggNOG" id="ENOG502TK6B">
    <property type="taxonomic scope" value="Eukaryota"/>
</dbReference>
<evidence type="ECO:0000313" key="3">
    <source>
        <dbReference type="Proteomes" id="UP000053664"/>
    </source>
</evidence>
<feature type="compositionally biased region" description="Low complexity" evidence="1">
    <location>
        <begin position="18"/>
        <end position="60"/>
    </location>
</feature>
<proteinExistence type="predicted"/>
<dbReference type="OrthoDB" id="2552302at2759"/>
<protein>
    <submittedName>
        <fullName evidence="2">Uncharacterized protein</fullName>
    </submittedName>
</protein>
<dbReference type="HOGENOM" id="CLU_1235502_0_0_1"/>
<dbReference type="AlphaFoldDB" id="A0A061H7L8"/>
<sequence>MPRFALWSSPSPSPSPSPSESKSAAATSSSSSSSPRPSSPTTPATHSPDTAATSPSSSTLRPPPSTAWAAKDIVLDPQLPASHLRTEIYNQLQALDEQQDKIAVHLSRLPPLPGSRRAAGIDSDHDEVEEDGYEIVASRPAAAATFGDHVEDEDEEMVMVEDVNVEQRRKRYMADLAAIWRQREQVRTKARMIGVQVDGWGRRGDGLMTLEDDGAAAAAAAMVD</sequence>
<dbReference type="Proteomes" id="UP000053664">
    <property type="component" value="Unassembled WGS sequence"/>
</dbReference>
<accession>A0A061H7L8</accession>
<feature type="region of interest" description="Disordered" evidence="1">
    <location>
        <begin position="1"/>
        <end position="71"/>
    </location>
</feature>
<gene>
    <name evidence="2" type="ORF">PFL1_03762</name>
</gene>